<evidence type="ECO:0000256" key="8">
    <source>
        <dbReference type="ARBA" id="ARBA00023136"/>
    </source>
</evidence>
<evidence type="ECO:0000256" key="1">
    <source>
        <dbReference type="ARBA" id="ARBA00004163"/>
    </source>
</evidence>
<keyword evidence="3" id="KW-0812">Transmembrane</keyword>
<dbReference type="InterPro" id="IPR056173">
    <property type="entry name" value="Sec20_C"/>
</dbReference>
<dbReference type="AlphaFoldDB" id="A0A084GA76"/>
<evidence type="ECO:0000313" key="14">
    <source>
        <dbReference type="Proteomes" id="UP000028545"/>
    </source>
</evidence>
<feature type="region of interest" description="Disordered" evidence="11">
    <location>
        <begin position="293"/>
        <end position="381"/>
    </location>
</feature>
<dbReference type="GO" id="GO:0005789">
    <property type="term" value="C:endoplasmic reticulum membrane"/>
    <property type="evidence" value="ECO:0007669"/>
    <property type="project" value="UniProtKB-SubCell"/>
</dbReference>
<keyword evidence="8" id="KW-0472">Membrane</keyword>
<evidence type="ECO:0000256" key="7">
    <source>
        <dbReference type="ARBA" id="ARBA00023054"/>
    </source>
</evidence>
<comment type="caution">
    <text evidence="13">The sequence shown here is derived from an EMBL/GenBank/DDBJ whole genome shotgun (WGS) entry which is preliminary data.</text>
</comment>
<evidence type="ECO:0000256" key="10">
    <source>
        <dbReference type="SAM" id="Coils"/>
    </source>
</evidence>
<dbReference type="HOGENOM" id="CLU_038503_0_0_1"/>
<evidence type="ECO:0000256" key="3">
    <source>
        <dbReference type="ARBA" id="ARBA00022692"/>
    </source>
</evidence>
<name>A0A084GA76_PSEDA</name>
<keyword evidence="7 10" id="KW-0175">Coiled coil</keyword>
<keyword evidence="4" id="KW-0256">Endoplasmic reticulum</keyword>
<feature type="domain" description="Sec20 C-terminal" evidence="12">
    <location>
        <begin position="179"/>
        <end position="265"/>
    </location>
</feature>
<keyword evidence="14" id="KW-1185">Reference proteome</keyword>
<dbReference type="VEuPathDB" id="FungiDB:SAPIO_CDS3180"/>
<evidence type="ECO:0000256" key="11">
    <source>
        <dbReference type="SAM" id="MobiDB-lite"/>
    </source>
</evidence>
<accession>A0A084GA76</accession>
<dbReference type="PANTHER" id="PTHR12825:SF0">
    <property type="entry name" value="VESICLE TRANSPORT PROTEIN SEC20"/>
    <property type="match status" value="1"/>
</dbReference>
<evidence type="ECO:0000256" key="4">
    <source>
        <dbReference type="ARBA" id="ARBA00022824"/>
    </source>
</evidence>
<evidence type="ECO:0000256" key="2">
    <source>
        <dbReference type="ARBA" id="ARBA00022448"/>
    </source>
</evidence>
<dbReference type="RefSeq" id="XP_016644037.1">
    <property type="nucleotide sequence ID" value="XM_016786031.1"/>
</dbReference>
<dbReference type="EMBL" id="JOWA01000088">
    <property type="protein sequence ID" value="KEZ44238.1"/>
    <property type="molecule type" value="Genomic_DNA"/>
</dbReference>
<evidence type="ECO:0000259" key="12">
    <source>
        <dbReference type="Pfam" id="PF03908"/>
    </source>
</evidence>
<sequence>MSLEGLQERLAALQETTAQLRDLIDRLASLRFTPGAVPLRVDEENTVSAELSSEISQILREEEDELEILKEETEDLRSGRPGSDAEHQKTRLRDALARLEKELSLYRISFRQAQLAARQSLIEAQRLEREILLKSYSEPVSPTDGETNGSTTVTHPPFRKQQTTSLSEEDQQVVAASTEATRGLHRLRDNIEKALLVSNATHETLQESSTALTQVGDSYMSLDTMLSSSKELLGTLVKSQKSDTWYLQTSLYMLLVTLAWLVFRRWMYGPLWWLVWLPLRLLFRTSVGVSNAVSRSGDHSSHSSAPGPARVEDQKASVEGLPGDSLPTADVQTKQPDAAPVDPDSMIEKVGRVVDEADGSGEPPVVPQPSAEGGTIEKDEL</sequence>
<dbReference type="KEGG" id="sapo:SAPIO_CDS3180"/>
<keyword evidence="6" id="KW-1133">Transmembrane helix</keyword>
<keyword evidence="2" id="KW-0813">Transport</keyword>
<evidence type="ECO:0000313" key="13">
    <source>
        <dbReference type="EMBL" id="KEZ44238.1"/>
    </source>
</evidence>
<dbReference type="GO" id="GO:0005484">
    <property type="term" value="F:SNAP receptor activity"/>
    <property type="evidence" value="ECO:0007669"/>
    <property type="project" value="InterPro"/>
</dbReference>
<keyword evidence="5" id="KW-0931">ER-Golgi transport</keyword>
<feature type="compositionally biased region" description="Basic and acidic residues" evidence="11">
    <location>
        <begin position="346"/>
        <end position="355"/>
    </location>
</feature>
<feature type="compositionally biased region" description="Polar residues" evidence="11">
    <location>
        <begin position="138"/>
        <end position="166"/>
    </location>
</feature>
<reference evidence="13 14" key="1">
    <citation type="journal article" date="2014" name="Genome Announc.">
        <title>Draft genome sequence of the pathogenic fungus Scedosporium apiospermum.</title>
        <authorList>
            <person name="Vandeputte P."/>
            <person name="Ghamrawi S."/>
            <person name="Rechenmann M."/>
            <person name="Iltis A."/>
            <person name="Giraud S."/>
            <person name="Fleury M."/>
            <person name="Thornton C."/>
            <person name="Delhaes L."/>
            <person name="Meyer W."/>
            <person name="Papon N."/>
            <person name="Bouchara J.P."/>
        </authorList>
    </citation>
    <scope>NUCLEOTIDE SEQUENCE [LARGE SCALE GENOMIC DNA]</scope>
    <source>
        <strain evidence="13 14">IHEM 14462</strain>
    </source>
</reference>
<dbReference type="OMA" id="WYLETTF"/>
<dbReference type="InterPro" id="IPR005606">
    <property type="entry name" value="Sec20"/>
</dbReference>
<protein>
    <recommendedName>
        <fullName evidence="12">Sec20 C-terminal domain-containing protein</fullName>
    </recommendedName>
</protein>
<evidence type="ECO:0000256" key="5">
    <source>
        <dbReference type="ARBA" id="ARBA00022892"/>
    </source>
</evidence>
<dbReference type="GO" id="GO:0031201">
    <property type="term" value="C:SNARE complex"/>
    <property type="evidence" value="ECO:0007669"/>
    <property type="project" value="TreeGrafter"/>
</dbReference>
<organism evidence="13 14">
    <name type="scientific">Pseudallescheria apiosperma</name>
    <name type="common">Scedosporium apiospermum</name>
    <dbReference type="NCBI Taxonomy" id="563466"/>
    <lineage>
        <taxon>Eukaryota</taxon>
        <taxon>Fungi</taxon>
        <taxon>Dikarya</taxon>
        <taxon>Ascomycota</taxon>
        <taxon>Pezizomycotina</taxon>
        <taxon>Sordariomycetes</taxon>
        <taxon>Hypocreomycetidae</taxon>
        <taxon>Microascales</taxon>
        <taxon>Microascaceae</taxon>
        <taxon>Scedosporium</taxon>
    </lineage>
</organism>
<evidence type="ECO:0000256" key="6">
    <source>
        <dbReference type="ARBA" id="ARBA00022989"/>
    </source>
</evidence>
<evidence type="ECO:0000256" key="9">
    <source>
        <dbReference type="ARBA" id="ARBA00037934"/>
    </source>
</evidence>
<dbReference type="PANTHER" id="PTHR12825">
    <property type="entry name" value="BNIP1-RELATED"/>
    <property type="match status" value="1"/>
</dbReference>
<proteinExistence type="inferred from homology"/>
<dbReference type="Pfam" id="PF03908">
    <property type="entry name" value="Sec20"/>
    <property type="match status" value="1"/>
</dbReference>
<dbReference type="GO" id="GO:0006890">
    <property type="term" value="P:retrograde vesicle-mediated transport, Golgi to endoplasmic reticulum"/>
    <property type="evidence" value="ECO:0007669"/>
    <property type="project" value="InterPro"/>
</dbReference>
<dbReference type="Proteomes" id="UP000028545">
    <property type="component" value="Unassembled WGS sequence"/>
</dbReference>
<feature type="region of interest" description="Disordered" evidence="11">
    <location>
        <begin position="138"/>
        <end position="170"/>
    </location>
</feature>
<comment type="subcellular location">
    <subcellularLocation>
        <location evidence="1">Endoplasmic reticulum membrane</location>
        <topology evidence="1">Single-pass type IV membrane protein</topology>
    </subcellularLocation>
</comment>
<dbReference type="GeneID" id="27722252"/>
<gene>
    <name evidence="13" type="ORF">SAPIO_CDS3180</name>
</gene>
<comment type="similarity">
    <text evidence="9">Belongs to the SEC20 family.</text>
</comment>
<dbReference type="OrthoDB" id="46868at2759"/>
<feature type="coiled-coil region" evidence="10">
    <location>
        <begin position="52"/>
        <end position="130"/>
    </location>
</feature>